<evidence type="ECO:0000259" key="4">
    <source>
        <dbReference type="PROSITE" id="PS50987"/>
    </source>
</evidence>
<dbReference type="Pfam" id="PF01022">
    <property type="entry name" value="HTH_5"/>
    <property type="match status" value="1"/>
</dbReference>
<evidence type="ECO:0000256" key="1">
    <source>
        <dbReference type="ARBA" id="ARBA00023015"/>
    </source>
</evidence>
<sequence>MDGFTLIADPTRRRIMDRLRQGECDVAALVELCALSQPLISKHLKVLREAGLVDSRTDGRRRIYHLTGRRPDDVLDWLAPWRELWSGSFDRLTAALDTDARRGGQEGSS</sequence>
<organism evidence="5 6">
    <name type="scientific">Enemella evansiae</name>
    <dbReference type="NCBI Taxonomy" id="2016499"/>
    <lineage>
        <taxon>Bacteria</taxon>
        <taxon>Bacillati</taxon>
        <taxon>Actinomycetota</taxon>
        <taxon>Actinomycetes</taxon>
        <taxon>Propionibacteriales</taxon>
        <taxon>Propionibacteriaceae</taxon>
        <taxon>Enemella</taxon>
    </lineage>
</organism>
<feature type="domain" description="HTH arsR-type" evidence="4">
    <location>
        <begin position="1"/>
        <end position="86"/>
    </location>
</feature>
<dbReference type="PANTHER" id="PTHR33154:SF33">
    <property type="entry name" value="TRANSCRIPTIONAL REPRESSOR SDPR"/>
    <property type="match status" value="1"/>
</dbReference>
<keyword evidence="2" id="KW-0238">DNA-binding</keyword>
<dbReference type="InterPro" id="IPR011991">
    <property type="entry name" value="ArsR-like_HTH"/>
</dbReference>
<evidence type="ECO:0000256" key="2">
    <source>
        <dbReference type="ARBA" id="ARBA00023125"/>
    </source>
</evidence>
<dbReference type="PRINTS" id="PR00778">
    <property type="entry name" value="HTHARSR"/>
</dbReference>
<dbReference type="PROSITE" id="PS50987">
    <property type="entry name" value="HTH_ARSR_2"/>
    <property type="match status" value="1"/>
</dbReference>
<dbReference type="CDD" id="cd00090">
    <property type="entry name" value="HTH_ARSR"/>
    <property type="match status" value="1"/>
</dbReference>
<dbReference type="InterPro" id="IPR036390">
    <property type="entry name" value="WH_DNA-bd_sf"/>
</dbReference>
<proteinExistence type="predicted"/>
<evidence type="ECO:0000313" key="6">
    <source>
        <dbReference type="Proteomes" id="UP000215896"/>
    </source>
</evidence>
<dbReference type="NCBIfam" id="NF033788">
    <property type="entry name" value="HTH_metalloreg"/>
    <property type="match status" value="1"/>
</dbReference>
<dbReference type="OrthoDB" id="9806976at2"/>
<name>A0A255G8W4_9ACTN</name>
<accession>A0A255G8W4</accession>
<keyword evidence="3" id="KW-0804">Transcription</keyword>
<dbReference type="GO" id="GO:0003700">
    <property type="term" value="F:DNA-binding transcription factor activity"/>
    <property type="evidence" value="ECO:0007669"/>
    <property type="project" value="InterPro"/>
</dbReference>
<comment type="caution">
    <text evidence="5">The sequence shown here is derived from an EMBL/GenBank/DDBJ whole genome shotgun (WGS) entry which is preliminary data.</text>
</comment>
<dbReference type="SMART" id="SM00418">
    <property type="entry name" value="HTH_ARSR"/>
    <property type="match status" value="1"/>
</dbReference>
<dbReference type="Proteomes" id="UP000215896">
    <property type="component" value="Unassembled WGS sequence"/>
</dbReference>
<dbReference type="Gene3D" id="1.10.10.10">
    <property type="entry name" value="Winged helix-like DNA-binding domain superfamily/Winged helix DNA-binding domain"/>
    <property type="match status" value="1"/>
</dbReference>
<keyword evidence="1" id="KW-0805">Transcription regulation</keyword>
<dbReference type="AlphaFoldDB" id="A0A255G8W4"/>
<dbReference type="EMBL" id="NMVO01000016">
    <property type="protein sequence ID" value="OYO10673.1"/>
    <property type="molecule type" value="Genomic_DNA"/>
</dbReference>
<reference evidence="5 6" key="1">
    <citation type="submission" date="2017-07" db="EMBL/GenBank/DDBJ databases">
        <title>Draft whole genome sequences of clinical Proprionibacteriaceae strains.</title>
        <authorList>
            <person name="Bernier A.-M."/>
            <person name="Bernard K."/>
            <person name="Domingo M.-C."/>
        </authorList>
    </citation>
    <scope>NUCLEOTIDE SEQUENCE [LARGE SCALE GENOMIC DNA]</scope>
    <source>
        <strain evidence="5 6">NML 030167</strain>
    </source>
</reference>
<dbReference type="InterPro" id="IPR051081">
    <property type="entry name" value="HTH_MetalResp_TranReg"/>
</dbReference>
<dbReference type="RefSeq" id="WP_094358588.1">
    <property type="nucleotide sequence ID" value="NZ_NMVK01000016.1"/>
</dbReference>
<dbReference type="InterPro" id="IPR036388">
    <property type="entry name" value="WH-like_DNA-bd_sf"/>
</dbReference>
<protein>
    <submittedName>
        <fullName evidence="5">Transcriptional regulator</fullName>
    </submittedName>
</protein>
<evidence type="ECO:0000256" key="3">
    <source>
        <dbReference type="ARBA" id="ARBA00023163"/>
    </source>
</evidence>
<dbReference type="PANTHER" id="PTHR33154">
    <property type="entry name" value="TRANSCRIPTIONAL REGULATOR, ARSR FAMILY"/>
    <property type="match status" value="1"/>
</dbReference>
<dbReference type="GO" id="GO:0003677">
    <property type="term" value="F:DNA binding"/>
    <property type="evidence" value="ECO:0007669"/>
    <property type="project" value="UniProtKB-KW"/>
</dbReference>
<evidence type="ECO:0000313" key="5">
    <source>
        <dbReference type="EMBL" id="OYO10673.1"/>
    </source>
</evidence>
<dbReference type="SUPFAM" id="SSF46785">
    <property type="entry name" value="Winged helix' DNA-binding domain"/>
    <property type="match status" value="1"/>
</dbReference>
<gene>
    <name evidence="5" type="ORF">CGZ94_16915</name>
</gene>
<keyword evidence="6" id="KW-1185">Reference proteome</keyword>
<dbReference type="InterPro" id="IPR001845">
    <property type="entry name" value="HTH_ArsR_DNA-bd_dom"/>
</dbReference>